<feature type="non-terminal residue" evidence="1">
    <location>
        <position position="1"/>
    </location>
</feature>
<organism evidence="1">
    <name type="scientific">Tanacetum cinerariifolium</name>
    <name type="common">Dalmatian daisy</name>
    <name type="synonym">Chrysanthemum cinerariifolium</name>
    <dbReference type="NCBI Taxonomy" id="118510"/>
    <lineage>
        <taxon>Eukaryota</taxon>
        <taxon>Viridiplantae</taxon>
        <taxon>Streptophyta</taxon>
        <taxon>Embryophyta</taxon>
        <taxon>Tracheophyta</taxon>
        <taxon>Spermatophyta</taxon>
        <taxon>Magnoliopsida</taxon>
        <taxon>eudicotyledons</taxon>
        <taxon>Gunneridae</taxon>
        <taxon>Pentapetalae</taxon>
        <taxon>asterids</taxon>
        <taxon>campanulids</taxon>
        <taxon>Asterales</taxon>
        <taxon>Asteraceae</taxon>
        <taxon>Asteroideae</taxon>
        <taxon>Anthemideae</taxon>
        <taxon>Anthemidinae</taxon>
        <taxon>Tanacetum</taxon>
    </lineage>
</organism>
<feature type="non-terminal residue" evidence="1">
    <location>
        <position position="87"/>
    </location>
</feature>
<comment type="caution">
    <text evidence="1">The sequence shown here is derived from an EMBL/GenBank/DDBJ whole genome shotgun (WGS) entry which is preliminary data.</text>
</comment>
<dbReference type="AlphaFoldDB" id="A0A699XHN6"/>
<protein>
    <submittedName>
        <fullName evidence="1">Uncharacterized protein</fullName>
    </submittedName>
</protein>
<sequence length="87" mass="9021">DEARAARRQIGAVVFRNAIGHARDAEAVGGPLPAGARARDAHTQAVVDFGEGPGFVVAVVVAEAAEYAHVGRYLLLSIHHEAVLNAA</sequence>
<proteinExistence type="predicted"/>
<reference evidence="1" key="1">
    <citation type="journal article" date="2019" name="Sci. Rep.">
        <title>Draft genome of Tanacetum cinerariifolium, the natural source of mosquito coil.</title>
        <authorList>
            <person name="Yamashiro T."/>
            <person name="Shiraishi A."/>
            <person name="Satake H."/>
            <person name="Nakayama K."/>
        </authorList>
    </citation>
    <scope>NUCLEOTIDE SEQUENCE</scope>
</reference>
<dbReference type="EMBL" id="BKCJ011846460">
    <property type="protein sequence ID" value="GFD57910.1"/>
    <property type="molecule type" value="Genomic_DNA"/>
</dbReference>
<evidence type="ECO:0000313" key="1">
    <source>
        <dbReference type="EMBL" id="GFD57910.1"/>
    </source>
</evidence>
<name>A0A699XHN6_TANCI</name>
<accession>A0A699XHN6</accession>
<gene>
    <name evidence="1" type="ORF">Tci_929879</name>
</gene>